<gene>
    <name evidence="1" type="ORF">HGB41_17290</name>
</gene>
<dbReference type="EMBL" id="JABAIV010000006">
    <property type="protein sequence ID" value="NNG24743.1"/>
    <property type="molecule type" value="Genomic_DNA"/>
</dbReference>
<dbReference type="PANTHER" id="PTHR36057:SF1">
    <property type="entry name" value="LIPOPROTEIN LIPID ATTACHMENT SITE-LIKE PROTEIN, PUTATIVE (DUF1223)-RELATED"/>
    <property type="match status" value="1"/>
</dbReference>
<dbReference type="Proteomes" id="UP000533905">
    <property type="component" value="Unassembled WGS sequence"/>
</dbReference>
<protein>
    <submittedName>
        <fullName evidence="1">DUF1223 domain-containing protein</fullName>
    </submittedName>
</protein>
<keyword evidence="2" id="KW-1185">Reference proteome</keyword>
<dbReference type="InterPro" id="IPR036249">
    <property type="entry name" value="Thioredoxin-like_sf"/>
</dbReference>
<dbReference type="RefSeq" id="WP_171086684.1">
    <property type="nucleotide sequence ID" value="NZ_JABAIV010000006.1"/>
</dbReference>
<organism evidence="1 2">
    <name type="scientific">Telluria aromaticivorans</name>
    <dbReference type="NCBI Taxonomy" id="2725995"/>
    <lineage>
        <taxon>Bacteria</taxon>
        <taxon>Pseudomonadati</taxon>
        <taxon>Pseudomonadota</taxon>
        <taxon>Betaproteobacteria</taxon>
        <taxon>Burkholderiales</taxon>
        <taxon>Oxalobacteraceae</taxon>
        <taxon>Telluria group</taxon>
        <taxon>Telluria</taxon>
    </lineage>
</organism>
<dbReference type="PANTHER" id="PTHR36057">
    <property type="match status" value="1"/>
</dbReference>
<dbReference type="AlphaFoldDB" id="A0A7Y2K1Q6"/>
<name>A0A7Y2K1Q6_9BURK</name>
<accession>A0A7Y2K1Q6</accession>
<dbReference type="SUPFAM" id="SSF52833">
    <property type="entry name" value="Thioredoxin-like"/>
    <property type="match status" value="1"/>
</dbReference>
<reference evidence="1 2" key="1">
    <citation type="submission" date="2020-04" db="EMBL/GenBank/DDBJ databases">
        <title>Massilia sp. nov., a cold adapted bacteria isolated from Arctic soil.</title>
        <authorList>
            <person name="Son J."/>
            <person name="Ka J.-O."/>
        </authorList>
    </citation>
    <scope>NUCLEOTIDE SEQUENCE [LARGE SCALE GENOMIC DNA]</scope>
    <source>
        <strain evidence="1 2">ML15P13</strain>
    </source>
</reference>
<comment type="caution">
    <text evidence="1">The sequence shown here is derived from an EMBL/GenBank/DDBJ whole genome shotgun (WGS) entry which is preliminary data.</text>
</comment>
<dbReference type="Pfam" id="PF06764">
    <property type="entry name" value="DUF1223"/>
    <property type="match status" value="1"/>
</dbReference>
<evidence type="ECO:0000313" key="1">
    <source>
        <dbReference type="EMBL" id="NNG24743.1"/>
    </source>
</evidence>
<evidence type="ECO:0000313" key="2">
    <source>
        <dbReference type="Proteomes" id="UP000533905"/>
    </source>
</evidence>
<sequence length="260" mass="28548">MKPIAVAISGFAFCLATPSFGQNSCRAESGPGTAALVELYTSEGCSSCPPADRELSQLRGKAGRNAVIIPLALHVTYWDRIGWKDGFAQKEFDLRQKLLASHGKSRLVYTPQFFMNGRELRNWRGQFPDAIRKTNQKPAEASVALTWTRAAGDTVQLEAVATGRDPQARQVLYLAVSESRLVSKVLRGENGGATLMHDDTVRAWFPPVRLSRGRAQLHQAMRIPGNWNLQNLQAVAFVQDLDDGIVQQAVSIGQCDPSRS</sequence>
<dbReference type="InterPro" id="IPR010634">
    <property type="entry name" value="DUF1223"/>
</dbReference>
<proteinExistence type="predicted"/>